<comment type="caution">
    <text evidence="10">The sequence shown here is derived from an EMBL/GenBank/DDBJ whole genome shotgun (WGS) entry which is preliminary data.</text>
</comment>
<dbReference type="Pfam" id="PF24882">
    <property type="entry name" value="WHD_ORC2"/>
    <property type="match status" value="1"/>
</dbReference>
<gene>
    <name evidence="10" type="primary">ORC2</name>
    <name evidence="10" type="ORF">AV530_004009</name>
</gene>
<proteinExistence type="inferred from homology"/>
<evidence type="ECO:0000256" key="6">
    <source>
        <dbReference type="RuleBase" id="RU368084"/>
    </source>
</evidence>
<evidence type="ECO:0000256" key="4">
    <source>
        <dbReference type="ARBA" id="ARBA00022705"/>
    </source>
</evidence>
<dbReference type="STRING" id="372326.A0A1V4JX53"/>
<dbReference type="InterPro" id="IPR056773">
    <property type="entry name" value="WHD_ORC2"/>
</dbReference>
<organism evidence="10 11">
    <name type="scientific">Patagioenas fasciata monilis</name>
    <dbReference type="NCBI Taxonomy" id="372326"/>
    <lineage>
        <taxon>Eukaryota</taxon>
        <taxon>Metazoa</taxon>
        <taxon>Chordata</taxon>
        <taxon>Craniata</taxon>
        <taxon>Vertebrata</taxon>
        <taxon>Euteleostomi</taxon>
        <taxon>Archelosauria</taxon>
        <taxon>Archosauria</taxon>
        <taxon>Dinosauria</taxon>
        <taxon>Saurischia</taxon>
        <taxon>Theropoda</taxon>
        <taxon>Coelurosauria</taxon>
        <taxon>Aves</taxon>
        <taxon>Neognathae</taxon>
        <taxon>Neoaves</taxon>
        <taxon>Columbimorphae</taxon>
        <taxon>Columbiformes</taxon>
        <taxon>Columbidae</taxon>
        <taxon>Patagioenas</taxon>
    </lineage>
</organism>
<dbReference type="PANTHER" id="PTHR14052:SF0">
    <property type="entry name" value="ORIGIN RECOGNITION COMPLEX SUBUNIT 2"/>
    <property type="match status" value="1"/>
</dbReference>
<comment type="similarity">
    <text evidence="2 6">Belongs to the ORC2 family.</text>
</comment>
<evidence type="ECO:0000256" key="5">
    <source>
        <dbReference type="ARBA" id="ARBA00023242"/>
    </source>
</evidence>
<reference evidence="10 11" key="1">
    <citation type="submission" date="2016-02" db="EMBL/GenBank/DDBJ databases">
        <title>Band-tailed pigeon sequencing and assembly.</title>
        <authorList>
            <person name="Soares A.E."/>
            <person name="Novak B.J."/>
            <person name="Rice E.S."/>
            <person name="O'Connell B."/>
            <person name="Chang D."/>
            <person name="Weber S."/>
            <person name="Shapiro B."/>
        </authorList>
    </citation>
    <scope>NUCLEOTIDE SEQUENCE [LARGE SCALE GENOMIC DNA]</scope>
    <source>
        <strain evidence="10">BTP2013</strain>
        <tissue evidence="10">Blood</tissue>
    </source>
</reference>
<dbReference type="InterPro" id="IPR056772">
    <property type="entry name" value="RecA-like_ORC2"/>
</dbReference>
<feature type="domain" description="Origin recognition complex subunit 2 RecA-like" evidence="8">
    <location>
        <begin position="278"/>
        <end position="439"/>
    </location>
</feature>
<dbReference type="OrthoDB" id="20198at2759"/>
<dbReference type="PANTHER" id="PTHR14052">
    <property type="entry name" value="ORIGIN RECOGNITION COMPLEX SUBUNIT 2"/>
    <property type="match status" value="1"/>
</dbReference>
<feature type="compositionally biased region" description="Polar residues" evidence="7">
    <location>
        <begin position="132"/>
        <end position="146"/>
    </location>
</feature>
<protein>
    <recommendedName>
        <fullName evidence="3 6">Origin recognition complex subunit 2</fullName>
    </recommendedName>
</protein>
<feature type="domain" description="Origin recognition complex subunit 2 winged-helix" evidence="9">
    <location>
        <begin position="496"/>
        <end position="556"/>
    </location>
</feature>
<dbReference type="InterPro" id="IPR007220">
    <property type="entry name" value="ORC2"/>
</dbReference>
<comment type="function">
    <text evidence="6">Component of the origin recognition complex (ORC) that binds origins of replication. DNA-binding is ATP-dependent. ORC is required to assemble the pre-replication complex necessary to initiate DNA replication.</text>
</comment>
<dbReference type="AlphaFoldDB" id="A0A1V4JX53"/>
<feature type="region of interest" description="Disordered" evidence="7">
    <location>
        <begin position="120"/>
        <end position="222"/>
    </location>
</feature>
<evidence type="ECO:0000256" key="2">
    <source>
        <dbReference type="ARBA" id="ARBA00007421"/>
    </source>
</evidence>
<comment type="subcellular location">
    <subcellularLocation>
        <location evidence="1 6">Nucleus</location>
    </subcellularLocation>
</comment>
<evidence type="ECO:0000313" key="10">
    <source>
        <dbReference type="EMBL" id="OPJ76227.1"/>
    </source>
</evidence>
<keyword evidence="11" id="KW-1185">Reference proteome</keyword>
<sequence length="569" mass="64159">MSQAGRRERAALEVKFVPDEEVLKHIAEDSGIKVRKDKTQLTVTLKTFVKKLEDISDDGAQEILEEKNYVAALGICAQGSMGNGSSVSGGEVYSFQTPKRSSKMVELASELAQTPGQIVAAGHSECPEKTAKTPQSSKRPGSNKAQQRSKKKEFVSTTPYRLRKRLAAPDPDLESESEYSASCSEGDEDDQKEGSAGLSGQKTSAKTKAASVSPPRNTLAKKVKEDKMSNLVEEYFEAHSSSKVLTSDRTLQKLQKRRLNQQTLHDLLKKAPLAYAAEIKELNQQHESLFSKWMLHLHWGFNIVLYGLGSKRDLLEKFRTSVLQDSIHLVVNGYFPSITVRSILNSITEEVLDHTGTFHSPLDHLEFIIKRFKEDSSLELYVLIHNLDSQMLRGERSQQILAQLSSLPNIYLIASIDHINAPLMWDQAKLSLYNWLWYETTTFSPYAEETSYENSLLVQQSGSLALSSLTHVLRSLTLNARGIFRLLARYQLEHKDNPSYPGLSFQDFYQQCREAFLVNSDLTLRAQLTEFRDHKLIRTKRGGDGVEYLFIPVDDSTLTDFLEKEDEDV</sequence>
<dbReference type="EMBL" id="LSYS01005888">
    <property type="protein sequence ID" value="OPJ76227.1"/>
    <property type="molecule type" value="Genomic_DNA"/>
</dbReference>
<keyword evidence="5 6" id="KW-0539">Nucleus</keyword>
<dbReference type="GO" id="GO:0003688">
    <property type="term" value="F:DNA replication origin binding"/>
    <property type="evidence" value="ECO:0007669"/>
    <property type="project" value="UniProtKB-UniRule"/>
</dbReference>
<evidence type="ECO:0000256" key="7">
    <source>
        <dbReference type="SAM" id="MobiDB-lite"/>
    </source>
</evidence>
<evidence type="ECO:0000259" key="8">
    <source>
        <dbReference type="Pfam" id="PF04084"/>
    </source>
</evidence>
<evidence type="ECO:0000256" key="1">
    <source>
        <dbReference type="ARBA" id="ARBA00004123"/>
    </source>
</evidence>
<keyword evidence="4 6" id="KW-0235">DNA replication</keyword>
<name>A0A1V4JX53_PATFA</name>
<evidence type="ECO:0000256" key="3">
    <source>
        <dbReference type="ARBA" id="ARBA00019080"/>
    </source>
</evidence>
<accession>A0A1V4JX53</accession>
<dbReference type="GO" id="GO:0005664">
    <property type="term" value="C:nuclear origin of replication recognition complex"/>
    <property type="evidence" value="ECO:0007669"/>
    <property type="project" value="UniProtKB-UniRule"/>
</dbReference>
<dbReference type="Pfam" id="PF04084">
    <property type="entry name" value="RecA-like_ORC2"/>
    <property type="match status" value="1"/>
</dbReference>
<dbReference type="Proteomes" id="UP000190648">
    <property type="component" value="Unassembled WGS sequence"/>
</dbReference>
<dbReference type="GO" id="GO:0006260">
    <property type="term" value="P:DNA replication"/>
    <property type="evidence" value="ECO:0007669"/>
    <property type="project" value="UniProtKB-UniRule"/>
</dbReference>
<comment type="subunit">
    <text evidence="6">Component of the origin recognition complex (ORC).</text>
</comment>
<evidence type="ECO:0000313" key="11">
    <source>
        <dbReference type="Proteomes" id="UP000190648"/>
    </source>
</evidence>
<evidence type="ECO:0000259" key="9">
    <source>
        <dbReference type="Pfam" id="PF24882"/>
    </source>
</evidence>